<gene>
    <name evidence="2" type="ORF">FPZ24_14410</name>
</gene>
<keyword evidence="3" id="KW-1185">Reference proteome</keyword>
<sequence>MDARTFGFDAPIASRDDNRRQPRLPVILRAHLRNRTAAKFDIRILDMSVTGFRAEAHYGLDVGDLVWVTLPGLQGLEANVAWRRKDIIGGRFRQPLHPAVLDHLIMHGSRY</sequence>
<evidence type="ECO:0000313" key="2">
    <source>
        <dbReference type="EMBL" id="QDZ08517.1"/>
    </source>
</evidence>
<dbReference type="RefSeq" id="WP_146573123.1">
    <property type="nucleotide sequence ID" value="NZ_CP042306.1"/>
</dbReference>
<dbReference type="AlphaFoldDB" id="A0A5B8LJQ4"/>
<accession>A0A5B8LJQ4</accession>
<organism evidence="2 3">
    <name type="scientific">Sphingomonas panacisoli</name>
    <dbReference type="NCBI Taxonomy" id="1813879"/>
    <lineage>
        <taxon>Bacteria</taxon>
        <taxon>Pseudomonadati</taxon>
        <taxon>Pseudomonadota</taxon>
        <taxon>Alphaproteobacteria</taxon>
        <taxon>Sphingomonadales</taxon>
        <taxon>Sphingomonadaceae</taxon>
        <taxon>Sphingomonas</taxon>
    </lineage>
</organism>
<name>A0A5B8LJQ4_9SPHN</name>
<evidence type="ECO:0000313" key="3">
    <source>
        <dbReference type="Proteomes" id="UP000315673"/>
    </source>
</evidence>
<dbReference type="InterPro" id="IPR009875">
    <property type="entry name" value="PilZ_domain"/>
</dbReference>
<reference evidence="2 3" key="1">
    <citation type="submission" date="2019-07" db="EMBL/GenBank/DDBJ databases">
        <title>Full genome sequence of Sphingomonas sp. 4R-6-7(HKS19).</title>
        <authorList>
            <person name="Im W.-T."/>
        </authorList>
    </citation>
    <scope>NUCLEOTIDE SEQUENCE [LARGE SCALE GENOMIC DNA]</scope>
    <source>
        <strain evidence="2 3">HKS19</strain>
    </source>
</reference>
<protein>
    <submittedName>
        <fullName evidence="2">Pilus assembly protein PilZ</fullName>
    </submittedName>
</protein>
<evidence type="ECO:0000259" key="1">
    <source>
        <dbReference type="Pfam" id="PF07238"/>
    </source>
</evidence>
<dbReference type="Pfam" id="PF07238">
    <property type="entry name" value="PilZ"/>
    <property type="match status" value="1"/>
</dbReference>
<dbReference type="OrthoDB" id="9795572at2"/>
<dbReference type="Gene3D" id="2.40.10.220">
    <property type="entry name" value="predicted glycosyltransferase like domains"/>
    <property type="match status" value="1"/>
</dbReference>
<feature type="domain" description="PilZ" evidence="1">
    <location>
        <begin position="18"/>
        <end position="104"/>
    </location>
</feature>
<proteinExistence type="predicted"/>
<dbReference type="Proteomes" id="UP000315673">
    <property type="component" value="Chromosome"/>
</dbReference>
<dbReference type="SUPFAM" id="SSF141371">
    <property type="entry name" value="PilZ domain-like"/>
    <property type="match status" value="1"/>
</dbReference>
<dbReference type="KEGG" id="spai:FPZ24_14410"/>
<dbReference type="GO" id="GO:0035438">
    <property type="term" value="F:cyclic-di-GMP binding"/>
    <property type="evidence" value="ECO:0007669"/>
    <property type="project" value="InterPro"/>
</dbReference>
<dbReference type="EMBL" id="CP042306">
    <property type="protein sequence ID" value="QDZ08517.1"/>
    <property type="molecule type" value="Genomic_DNA"/>
</dbReference>